<evidence type="ECO:0000256" key="3">
    <source>
        <dbReference type="ARBA" id="ARBA00004600"/>
    </source>
</evidence>
<evidence type="ECO:0000256" key="2">
    <source>
        <dbReference type="ARBA" id="ARBA00004555"/>
    </source>
</evidence>
<feature type="region of interest" description="Disordered" evidence="9">
    <location>
        <begin position="331"/>
        <end position="351"/>
    </location>
</feature>
<keyword evidence="7" id="KW-0168">Coated pit</keyword>
<dbReference type="GO" id="GO:0005905">
    <property type="term" value="C:clathrin-coated pit"/>
    <property type="evidence" value="ECO:0007669"/>
    <property type="project" value="UniProtKB-SubCell"/>
</dbReference>
<keyword evidence="6" id="KW-0472">Membrane</keyword>
<accession>A0A5B7B6N2</accession>
<dbReference type="PROSITE" id="PS50942">
    <property type="entry name" value="ENTH"/>
    <property type="match status" value="1"/>
</dbReference>
<dbReference type="GO" id="GO:0005546">
    <property type="term" value="F:phosphatidylinositol-4,5-bisphosphate binding"/>
    <property type="evidence" value="ECO:0007669"/>
    <property type="project" value="TreeGrafter"/>
</dbReference>
<dbReference type="GO" id="GO:0032050">
    <property type="term" value="F:clathrin heavy chain binding"/>
    <property type="evidence" value="ECO:0007669"/>
    <property type="project" value="TreeGrafter"/>
</dbReference>
<evidence type="ECO:0000256" key="6">
    <source>
        <dbReference type="ARBA" id="ARBA00023136"/>
    </source>
</evidence>
<dbReference type="Pfam" id="PF07651">
    <property type="entry name" value="ANTH"/>
    <property type="match status" value="1"/>
</dbReference>
<keyword evidence="8" id="KW-0968">Cytoplasmic vesicle</keyword>
<evidence type="ECO:0000256" key="9">
    <source>
        <dbReference type="SAM" id="MobiDB-lite"/>
    </source>
</evidence>
<evidence type="ECO:0000259" key="10">
    <source>
        <dbReference type="PROSITE" id="PS50942"/>
    </source>
</evidence>
<dbReference type="Gene3D" id="1.25.40.90">
    <property type="match status" value="1"/>
</dbReference>
<dbReference type="EMBL" id="GHES01033930">
    <property type="protein sequence ID" value="MPA64489.1"/>
    <property type="molecule type" value="Transcribed_RNA"/>
</dbReference>
<dbReference type="InterPro" id="IPR011417">
    <property type="entry name" value="ANTH_dom"/>
</dbReference>
<dbReference type="SMART" id="SM00273">
    <property type="entry name" value="ENTH"/>
    <property type="match status" value="1"/>
</dbReference>
<gene>
    <name evidence="11" type="ORF">Din_033930</name>
</gene>
<dbReference type="FunFam" id="1.25.40.90:FF:000005">
    <property type="entry name" value="Clathrin assembly protein AP180"/>
    <property type="match status" value="1"/>
</dbReference>
<proteinExistence type="predicted"/>
<dbReference type="GO" id="GO:0048268">
    <property type="term" value="P:clathrin coat assembly"/>
    <property type="evidence" value="ECO:0007669"/>
    <property type="project" value="InterPro"/>
</dbReference>
<protein>
    <recommendedName>
        <fullName evidence="10">ENTH domain-containing protein</fullName>
    </recommendedName>
</protein>
<dbReference type="GO" id="GO:0072583">
    <property type="term" value="P:clathrin-dependent endocytosis"/>
    <property type="evidence" value="ECO:0007669"/>
    <property type="project" value="InterPro"/>
</dbReference>
<dbReference type="SUPFAM" id="SSF48464">
    <property type="entry name" value="ENTH/VHS domain"/>
    <property type="match status" value="1"/>
</dbReference>
<keyword evidence="5" id="KW-0333">Golgi apparatus</keyword>
<evidence type="ECO:0000256" key="5">
    <source>
        <dbReference type="ARBA" id="ARBA00023034"/>
    </source>
</evidence>
<evidence type="ECO:0000256" key="8">
    <source>
        <dbReference type="ARBA" id="ARBA00023329"/>
    </source>
</evidence>
<organism evidence="11">
    <name type="scientific">Davidia involucrata</name>
    <name type="common">Dove tree</name>
    <dbReference type="NCBI Taxonomy" id="16924"/>
    <lineage>
        <taxon>Eukaryota</taxon>
        <taxon>Viridiplantae</taxon>
        <taxon>Streptophyta</taxon>
        <taxon>Embryophyta</taxon>
        <taxon>Tracheophyta</taxon>
        <taxon>Spermatophyta</taxon>
        <taxon>Magnoliopsida</taxon>
        <taxon>eudicotyledons</taxon>
        <taxon>Gunneridae</taxon>
        <taxon>Pentapetalae</taxon>
        <taxon>asterids</taxon>
        <taxon>Cornales</taxon>
        <taxon>Nyssaceae</taxon>
        <taxon>Davidia</taxon>
    </lineage>
</organism>
<dbReference type="InterPro" id="IPR045192">
    <property type="entry name" value="AP180-like"/>
</dbReference>
<dbReference type="SUPFAM" id="SSF89009">
    <property type="entry name" value="GAT-like domain"/>
    <property type="match status" value="1"/>
</dbReference>
<evidence type="ECO:0000256" key="1">
    <source>
        <dbReference type="ARBA" id="ARBA00004132"/>
    </source>
</evidence>
<feature type="domain" description="ENTH" evidence="10">
    <location>
        <begin position="24"/>
        <end position="161"/>
    </location>
</feature>
<evidence type="ECO:0000256" key="4">
    <source>
        <dbReference type="ARBA" id="ARBA00022583"/>
    </source>
</evidence>
<dbReference type="InterPro" id="IPR013809">
    <property type="entry name" value="ENTH"/>
</dbReference>
<reference evidence="11" key="1">
    <citation type="submission" date="2019-08" db="EMBL/GenBank/DDBJ databases">
        <title>Reference gene set and small RNA set construction with multiple tissues from Davidia involucrata Baill.</title>
        <authorList>
            <person name="Yang H."/>
            <person name="Zhou C."/>
            <person name="Li G."/>
            <person name="Wang J."/>
            <person name="Gao P."/>
            <person name="Wang M."/>
            <person name="Wang R."/>
            <person name="Zhao Y."/>
        </authorList>
    </citation>
    <scope>NUCLEOTIDE SEQUENCE</scope>
    <source>
        <tissue evidence="11">Mixed with DoveR01_LX</tissue>
    </source>
</reference>
<dbReference type="AlphaFoldDB" id="A0A5B7B6N2"/>
<comment type="subcellular location">
    <subcellularLocation>
        <location evidence="1">Cytoplasmic vesicle</location>
        <location evidence="1">Clathrin-coated vesicle</location>
    </subcellularLocation>
    <subcellularLocation>
        <location evidence="2">Golgi apparatus</location>
    </subcellularLocation>
    <subcellularLocation>
        <location evidence="3">Membrane</location>
        <location evidence="3">Clathrin-coated pit</location>
    </subcellularLocation>
</comment>
<dbReference type="Gene3D" id="1.20.58.150">
    <property type="entry name" value="ANTH domain"/>
    <property type="match status" value="1"/>
</dbReference>
<dbReference type="GO" id="GO:0030136">
    <property type="term" value="C:clathrin-coated vesicle"/>
    <property type="evidence" value="ECO:0007669"/>
    <property type="project" value="UniProtKB-SubCell"/>
</dbReference>
<dbReference type="GO" id="GO:0005794">
    <property type="term" value="C:Golgi apparatus"/>
    <property type="evidence" value="ECO:0007669"/>
    <property type="project" value="UniProtKB-SubCell"/>
</dbReference>
<dbReference type="InterPro" id="IPR048050">
    <property type="entry name" value="ANTH_N_plant"/>
</dbReference>
<dbReference type="GO" id="GO:0006900">
    <property type="term" value="P:vesicle budding from membrane"/>
    <property type="evidence" value="ECO:0007669"/>
    <property type="project" value="TreeGrafter"/>
</dbReference>
<evidence type="ECO:0000256" key="7">
    <source>
        <dbReference type="ARBA" id="ARBA00023176"/>
    </source>
</evidence>
<sequence>MGTLQTWRKAYGALKDQTKVGLAHVNSDFKDVDVAIVKATNHVECPPKERHLRKILAATSAIRPRADVAYCLHALARRLTKTHNWTVALKTLIVIHRTLREGDPTFREELLNFQQRGRILQLSNFKDDSSPIAWDCSAWVRTYALYLEERLECFRVLKYDIEAERLPRPAQGQEKGYSRTRDLDSEELLEQLPVLQQLLHRLIGCLPEGAAVSNYVIQYALALVLKESFKIYCAINDGIINLVDKFFEMPRHEAIKALDIYKRAGQQAGSLSDFYEVCKGLELARNFQFPVLREPPQSFLLTMEEYIREAPRMVSVPRETLEYPERLQLTYKPDEVPSPSEDAKLPVDEPKPLPLDDVAVSNFEAPPPPPNNLDTGDLLGLTFTTPDASAIEDSNALSLAIVPSGTASFDSGVQAKDLDPTGWELALVSTPGSNISSVNEAQLGGGFDSLTLNSLYDEAAYRASQQPVYGAPAPNPFEVPDPFALSNNIAPPPAVQMAAMAQQQANPFATYQPVYPQPQQQQHSLMGPQNPFGDTGFEAFPVNPVVHPQTNNPFGSTGLL</sequence>
<dbReference type="GO" id="GO:0000149">
    <property type="term" value="F:SNARE binding"/>
    <property type="evidence" value="ECO:0007669"/>
    <property type="project" value="UniProtKB-ARBA"/>
</dbReference>
<dbReference type="FunFam" id="1.20.58.150:FF:000003">
    <property type="entry name" value="Putative clathrin assembly protein"/>
    <property type="match status" value="1"/>
</dbReference>
<dbReference type="PANTHER" id="PTHR22951:SF89">
    <property type="entry name" value="OS05G0549000 PROTEIN"/>
    <property type="match status" value="1"/>
</dbReference>
<evidence type="ECO:0000313" key="11">
    <source>
        <dbReference type="EMBL" id="MPA64489.1"/>
    </source>
</evidence>
<dbReference type="CDD" id="cd03564">
    <property type="entry name" value="ANTH_N"/>
    <property type="match status" value="1"/>
</dbReference>
<keyword evidence="4" id="KW-0254">Endocytosis</keyword>
<feature type="compositionally biased region" description="Basic and acidic residues" evidence="9">
    <location>
        <begin position="341"/>
        <end position="351"/>
    </location>
</feature>
<dbReference type="InterPro" id="IPR014712">
    <property type="entry name" value="ANTH_dom_sf"/>
</dbReference>
<dbReference type="PANTHER" id="PTHR22951">
    <property type="entry name" value="CLATHRIN ASSEMBLY PROTEIN"/>
    <property type="match status" value="1"/>
</dbReference>
<name>A0A5B7B6N2_DAVIN</name>
<dbReference type="GO" id="GO:0005545">
    <property type="term" value="F:1-phosphatidylinositol binding"/>
    <property type="evidence" value="ECO:0007669"/>
    <property type="project" value="InterPro"/>
</dbReference>
<dbReference type="InterPro" id="IPR008942">
    <property type="entry name" value="ENTH_VHS"/>
</dbReference>